<dbReference type="InterPro" id="IPR047089">
    <property type="entry name" value="Asp-tRNA-ligase_1_N"/>
</dbReference>
<evidence type="ECO:0000256" key="3">
    <source>
        <dbReference type="ARBA" id="ARBA00022598"/>
    </source>
</evidence>
<comment type="similarity">
    <text evidence="1 9">Belongs to the class-II aminoacyl-tRNA synthetase family. Type 1 subfamily.</text>
</comment>
<dbReference type="SUPFAM" id="SSF55261">
    <property type="entry name" value="GAD domain-like"/>
    <property type="match status" value="1"/>
</dbReference>
<comment type="subcellular location">
    <subcellularLocation>
        <location evidence="9">Cytoplasm</location>
    </subcellularLocation>
</comment>
<dbReference type="InterPro" id="IPR045864">
    <property type="entry name" value="aa-tRNA-synth_II/BPL/LPL"/>
</dbReference>
<proteinExistence type="inferred from homology"/>
<evidence type="ECO:0000256" key="2">
    <source>
        <dbReference type="ARBA" id="ARBA00022490"/>
    </source>
</evidence>
<feature type="binding site" evidence="9">
    <location>
        <position position="217"/>
    </location>
    <ligand>
        <name>L-aspartate</name>
        <dbReference type="ChEBI" id="CHEBI:29991"/>
    </ligand>
</feature>
<accession>A0A0F7LU85</accession>
<dbReference type="InterPro" id="IPR004364">
    <property type="entry name" value="Aa-tRNA-synt_II"/>
</dbReference>
<feature type="binding site" evidence="9">
    <location>
        <position position="489"/>
    </location>
    <ligand>
        <name>L-aspartate</name>
        <dbReference type="ChEBI" id="CHEBI:29991"/>
    </ligand>
</feature>
<feature type="region of interest" description="Aspartate" evidence="9">
    <location>
        <begin position="195"/>
        <end position="198"/>
    </location>
</feature>
<reference evidence="12" key="2">
    <citation type="submission" date="2015-03" db="EMBL/GenBank/DDBJ databases">
        <title>Genome sequence of Azospirillum thiophilum strain DSM 21654T.</title>
        <authorList>
            <person name="Kwak Y."/>
            <person name="Shin J.-H."/>
        </authorList>
    </citation>
    <scope>NUCLEOTIDE SEQUENCE [LARGE SCALE GENOMIC DNA]</scope>
    <source>
        <strain evidence="12">DSM 15199</strain>
    </source>
</reference>
<evidence type="ECO:0000256" key="8">
    <source>
        <dbReference type="ARBA" id="ARBA00047904"/>
    </source>
</evidence>
<dbReference type="PRINTS" id="PR01042">
    <property type="entry name" value="TRNASYNTHASP"/>
</dbReference>
<feature type="binding site" evidence="9">
    <location>
        <position position="171"/>
    </location>
    <ligand>
        <name>L-aspartate</name>
        <dbReference type="ChEBI" id="CHEBI:29991"/>
    </ligand>
</feature>
<dbReference type="CDD" id="cd04317">
    <property type="entry name" value="EcAspRS_like_N"/>
    <property type="match status" value="1"/>
</dbReference>
<feature type="binding site" evidence="9">
    <location>
        <position position="448"/>
    </location>
    <ligand>
        <name>L-aspartate</name>
        <dbReference type="ChEBI" id="CHEBI:29991"/>
    </ligand>
</feature>
<dbReference type="InterPro" id="IPR004524">
    <property type="entry name" value="Asp-tRNA-ligase_1"/>
</dbReference>
<dbReference type="NCBIfam" id="TIGR00459">
    <property type="entry name" value="aspS_bact"/>
    <property type="match status" value="1"/>
</dbReference>
<evidence type="ECO:0000256" key="7">
    <source>
        <dbReference type="ARBA" id="ARBA00023146"/>
    </source>
</evidence>
<dbReference type="AlphaFoldDB" id="A0A0F7LU85"/>
<evidence type="ECO:0000313" key="11">
    <source>
        <dbReference type="EMBL" id="AKH65372.1"/>
    </source>
</evidence>
<evidence type="ECO:0000313" key="12">
    <source>
        <dbReference type="Proteomes" id="UP000034866"/>
    </source>
</evidence>
<organism evidence="11 12">
    <name type="scientific">Photorhabdus thracensis</name>
    <dbReference type="NCBI Taxonomy" id="230089"/>
    <lineage>
        <taxon>Bacteria</taxon>
        <taxon>Pseudomonadati</taxon>
        <taxon>Pseudomonadota</taxon>
        <taxon>Gammaproteobacteria</taxon>
        <taxon>Enterobacterales</taxon>
        <taxon>Morganellaceae</taxon>
        <taxon>Photorhabdus</taxon>
    </lineage>
</organism>
<feature type="binding site" evidence="9">
    <location>
        <position position="226"/>
    </location>
    <ligand>
        <name>ATP</name>
        <dbReference type="ChEBI" id="CHEBI:30616"/>
    </ligand>
</feature>
<dbReference type="Proteomes" id="UP000034866">
    <property type="component" value="Chromosome"/>
</dbReference>
<name>A0A0F7LU85_9GAMM</name>
<dbReference type="InterPro" id="IPR002312">
    <property type="entry name" value="Asp/Asn-tRNA-synth_IIb"/>
</dbReference>
<dbReference type="KEGG" id="ptt:VY86_20430"/>
<dbReference type="RefSeq" id="WP_046976341.1">
    <property type="nucleotide sequence ID" value="NZ_CAWQPG010000304.1"/>
</dbReference>
<keyword evidence="2 9" id="KW-0963">Cytoplasm</keyword>
<dbReference type="Gene3D" id="2.40.50.140">
    <property type="entry name" value="Nucleic acid-binding proteins"/>
    <property type="match status" value="1"/>
</dbReference>
<feature type="binding site" evidence="9">
    <location>
        <begin position="534"/>
        <end position="537"/>
    </location>
    <ligand>
        <name>ATP</name>
        <dbReference type="ChEBI" id="CHEBI:30616"/>
    </ligand>
</feature>
<dbReference type="EMBL" id="CP011104">
    <property type="protein sequence ID" value="AKH65372.1"/>
    <property type="molecule type" value="Genomic_DNA"/>
</dbReference>
<keyword evidence="3 9" id="KW-0436">Ligase</keyword>
<dbReference type="GO" id="GO:0003676">
    <property type="term" value="F:nucleic acid binding"/>
    <property type="evidence" value="ECO:0007669"/>
    <property type="project" value="InterPro"/>
</dbReference>
<dbReference type="FunFam" id="2.40.50.140:FF:000080">
    <property type="entry name" value="Aspartate--tRNA ligase"/>
    <property type="match status" value="1"/>
</dbReference>
<comment type="function">
    <text evidence="9">Catalyzes the attachment of L-aspartate to tRNA(Asp) in a two-step reaction: L-aspartate is first activated by ATP to form Asp-AMP and then transferred to the acceptor end of tRNA(Asp).</text>
</comment>
<dbReference type="PROSITE" id="PS50862">
    <property type="entry name" value="AA_TRNA_LIGASE_II"/>
    <property type="match status" value="1"/>
</dbReference>
<feature type="binding site" evidence="9">
    <location>
        <position position="482"/>
    </location>
    <ligand>
        <name>ATP</name>
        <dbReference type="ChEBI" id="CHEBI:30616"/>
    </ligand>
</feature>
<dbReference type="CDD" id="cd00777">
    <property type="entry name" value="AspRS_core"/>
    <property type="match status" value="1"/>
</dbReference>
<keyword evidence="7 9" id="KW-0030">Aminoacyl-tRNA synthetase</keyword>
<keyword evidence="5 9" id="KW-0067">ATP-binding</keyword>
<reference evidence="11 12" key="1">
    <citation type="journal article" date="2015" name="J. Biotechnol.">
        <title>Complete genome sequence of Photorhabdus temperata subsp. thracensis 39-8(T), an entomopathogenic bacterium for the improved commercial bioinsecticide.</title>
        <authorList>
            <person name="Kwak Y."/>
            <person name="Shin J.H."/>
        </authorList>
    </citation>
    <scope>NUCLEOTIDE SEQUENCE [LARGE SCALE GENOMIC DNA]</scope>
    <source>
        <strain evidence="11 12">DSM 15199</strain>
    </source>
</reference>
<keyword evidence="4 9" id="KW-0547">Nucleotide-binding</keyword>
<dbReference type="InterPro" id="IPR012340">
    <property type="entry name" value="NA-bd_OB-fold"/>
</dbReference>
<dbReference type="OrthoDB" id="9802326at2"/>
<dbReference type="SUPFAM" id="SSF50249">
    <property type="entry name" value="Nucleic acid-binding proteins"/>
    <property type="match status" value="1"/>
</dbReference>
<dbReference type="GO" id="GO:0005524">
    <property type="term" value="F:ATP binding"/>
    <property type="evidence" value="ECO:0007669"/>
    <property type="project" value="UniProtKB-UniRule"/>
</dbReference>
<dbReference type="Gene3D" id="3.30.1360.30">
    <property type="entry name" value="GAD-like domain"/>
    <property type="match status" value="1"/>
</dbReference>
<dbReference type="Pfam" id="PF01336">
    <property type="entry name" value="tRNA_anti-codon"/>
    <property type="match status" value="1"/>
</dbReference>
<keyword evidence="12" id="KW-1185">Reference proteome</keyword>
<dbReference type="InterPro" id="IPR004365">
    <property type="entry name" value="NA-bd_OB_tRNA"/>
</dbReference>
<dbReference type="InterPro" id="IPR004115">
    <property type="entry name" value="GAD-like_sf"/>
</dbReference>
<comment type="catalytic activity">
    <reaction evidence="8 9">
        <text>tRNA(Asp) + L-aspartate + ATP = L-aspartyl-tRNA(Asp) + AMP + diphosphate</text>
        <dbReference type="Rhea" id="RHEA:19649"/>
        <dbReference type="Rhea" id="RHEA-COMP:9660"/>
        <dbReference type="Rhea" id="RHEA-COMP:9678"/>
        <dbReference type="ChEBI" id="CHEBI:29991"/>
        <dbReference type="ChEBI" id="CHEBI:30616"/>
        <dbReference type="ChEBI" id="CHEBI:33019"/>
        <dbReference type="ChEBI" id="CHEBI:78442"/>
        <dbReference type="ChEBI" id="CHEBI:78516"/>
        <dbReference type="ChEBI" id="CHEBI:456215"/>
        <dbReference type="EC" id="6.1.1.12"/>
    </reaction>
</comment>
<dbReference type="GO" id="GO:0005737">
    <property type="term" value="C:cytoplasm"/>
    <property type="evidence" value="ECO:0007669"/>
    <property type="project" value="UniProtKB-SubCell"/>
</dbReference>
<dbReference type="NCBIfam" id="NF001750">
    <property type="entry name" value="PRK00476.1"/>
    <property type="match status" value="1"/>
</dbReference>
<dbReference type="PANTHER" id="PTHR22594:SF5">
    <property type="entry name" value="ASPARTATE--TRNA LIGASE, MITOCHONDRIAL"/>
    <property type="match status" value="1"/>
</dbReference>
<comment type="subunit">
    <text evidence="9">Homodimer.</text>
</comment>
<dbReference type="Gene3D" id="3.30.930.10">
    <property type="entry name" value="Bira Bifunctional Protein, Domain 2"/>
    <property type="match status" value="1"/>
</dbReference>
<feature type="binding site" evidence="9">
    <location>
        <begin position="217"/>
        <end position="219"/>
    </location>
    <ligand>
        <name>ATP</name>
        <dbReference type="ChEBI" id="CHEBI:30616"/>
    </ligand>
</feature>
<evidence type="ECO:0000256" key="1">
    <source>
        <dbReference type="ARBA" id="ARBA00006303"/>
    </source>
</evidence>
<dbReference type="STRING" id="230089.VY86_20430"/>
<dbReference type="PATRIC" id="fig|230089.6.peg.4607"/>
<keyword evidence="6 9" id="KW-0648">Protein biosynthesis</keyword>
<sequence length="590" mass="66253">MRTDYCGQLNLTHEGQKVTLCGWVNRRRDLGGLIFIDMRDREGIVQVFFDPDQQAAFSLASELRNEFCIQITGTVRARPDSQINKDMATGEIEVFAESLNIINRSEPLPLDSNQTNSEEQRLKYRYIDLRRPEMANRLKTRAKITSFVRRFMDSQDFLDIETPMLTKATPEGARDYLVPSRVHKGKFYALPQSPQLFKQLLMMSGFDRYYQIVKCFRDEDLRADRQPEFTQIDVETSFMTAEQVREMMEQMIRELWLEIKGVDLGHFPVMTFAEAMRRFGSDKPDLRNPLELVDVADLVKNVEFSVFAEPANDSKGRVAVIRVPGGAELSRKQIDEYGKFVGIYGAKGLAWIKVNNRGAGLEGVQSPVAKFLNAEVIDGLLSRTGAQDGDILFFGAGSTKVVTDALGALRLKLGRDLNLTQLDSWQPLWVIDFPMFEDDEEGGLSAMHHPFTSPRDMSAEALAQNPLSAIANAYDMVINGYEVGGGSVRIHRNDMQQAVFRILGINEQEQQEKFGFLLDALKFGTPPHAGLAFGLDRLVMLLTGTDNIRDVIAFPKTTAAACLMTEAPSYANLAALEDLSISVVARKESE</sequence>
<dbReference type="InterPro" id="IPR006195">
    <property type="entry name" value="aa-tRNA-synth_II"/>
</dbReference>
<protein>
    <recommendedName>
        <fullName evidence="9">Aspartate--tRNA ligase</fullName>
        <ecNumber evidence="9">6.1.1.12</ecNumber>
    </recommendedName>
    <alternativeName>
        <fullName evidence="9">Aspartyl-tRNA synthetase</fullName>
        <shortName evidence="9">AspRS</shortName>
    </alternativeName>
</protein>
<comment type="caution">
    <text evidence="9">Lacks conserved residue(s) required for the propagation of feature annotation.</text>
</comment>
<evidence type="ECO:0000256" key="5">
    <source>
        <dbReference type="ARBA" id="ARBA00022840"/>
    </source>
</evidence>
<dbReference type="Pfam" id="PF00152">
    <property type="entry name" value="tRNA-synt_2"/>
    <property type="match status" value="1"/>
</dbReference>
<gene>
    <name evidence="9" type="primary">aspS</name>
    <name evidence="11" type="ORF">VY86_20430</name>
</gene>
<dbReference type="PANTHER" id="PTHR22594">
    <property type="entry name" value="ASPARTYL/LYSYL-TRNA SYNTHETASE"/>
    <property type="match status" value="1"/>
</dbReference>
<dbReference type="SUPFAM" id="SSF55681">
    <property type="entry name" value="Class II aaRS and biotin synthetases"/>
    <property type="match status" value="1"/>
</dbReference>
<dbReference type="HAMAP" id="MF_00044">
    <property type="entry name" value="Asp_tRNA_synth_type1"/>
    <property type="match status" value="1"/>
</dbReference>
<dbReference type="InterPro" id="IPR047090">
    <property type="entry name" value="AspRS_core"/>
</dbReference>
<dbReference type="EC" id="6.1.1.12" evidence="9"/>
<evidence type="ECO:0000256" key="4">
    <source>
        <dbReference type="ARBA" id="ARBA00022741"/>
    </source>
</evidence>
<dbReference type="Pfam" id="PF02938">
    <property type="entry name" value="GAD"/>
    <property type="match status" value="1"/>
</dbReference>
<evidence type="ECO:0000259" key="10">
    <source>
        <dbReference type="PROSITE" id="PS50862"/>
    </source>
</evidence>
<dbReference type="InterPro" id="IPR029351">
    <property type="entry name" value="GAD_dom"/>
</dbReference>
<feature type="domain" description="Aminoacyl-transfer RNA synthetases class-II family profile" evidence="10">
    <location>
        <begin position="138"/>
        <end position="555"/>
    </location>
</feature>
<dbReference type="GO" id="GO:0004815">
    <property type="term" value="F:aspartate-tRNA ligase activity"/>
    <property type="evidence" value="ECO:0007669"/>
    <property type="project" value="UniProtKB-UniRule"/>
</dbReference>
<evidence type="ECO:0000256" key="9">
    <source>
        <dbReference type="HAMAP-Rule" id="MF_00044"/>
    </source>
</evidence>
<dbReference type="GO" id="GO:0006422">
    <property type="term" value="P:aspartyl-tRNA aminoacylation"/>
    <property type="evidence" value="ECO:0007669"/>
    <property type="project" value="UniProtKB-UniRule"/>
</dbReference>
<evidence type="ECO:0000256" key="6">
    <source>
        <dbReference type="ARBA" id="ARBA00022917"/>
    </source>
</evidence>